<comment type="caution">
    <text evidence="9">The sequence shown here is derived from an EMBL/GenBank/DDBJ whole genome shotgun (WGS) entry which is preliminary data.</text>
</comment>
<dbReference type="InterPro" id="IPR029058">
    <property type="entry name" value="AB_hydrolase_fold"/>
</dbReference>
<dbReference type="SUPFAM" id="SSF53474">
    <property type="entry name" value="alpha/beta-Hydrolases"/>
    <property type="match status" value="1"/>
</dbReference>
<dbReference type="Pfam" id="PF00319">
    <property type="entry name" value="SRF-TF"/>
    <property type="match status" value="1"/>
</dbReference>
<sequence>MFGVALVLFSFAVWVVQAAAASSEWDGTLTLEQQTLLLGIHLLPNDPPPHFPARNYTERDPLILVPGMGGSRLQAQLHKQSHSPFFYCPSDSFGRWVDLWMSLLDFLPTRQACWAENIAASFNASTRAYSSIPGLRVRPVQGLSGVTHICSPLKRTAAYLGPMVEFLRAAGYRPGYDLFAAPYDFRLAGPEQLLQNGQFRTLKRLVERAHALSGRRVHIWGHSLGSPYVSHFLAEYVDQAWKDAHVASFISFGGPFAGCSTALPYSISDVHWRAVGMNPHLFSESVRSFACVPWLMPDPQIYRDEVVLITDSRNYTAAETVQALIDTGHKQQAVMALQASPYLDFLNHPPRVATHVFYGYGLTTPLAYSYVGLPSSSIEPKLIGSKEVERFGEPLFGTAYLMSLRAESLCCTGKMRLQLEPDEFQNSIRIRYCPRVVLEQEQEQEGWWPQDPMPIAEFTMPLGAPSAAFDADPASSAPDLTSTGSLLGLPPARPVASADLTELKPPEALKTKRRSGAPAVPKTKVHIEERNKRNVCFSKRKAGLLKKARELYELTGSQTLVIVASEFGRSVYSFVTPKFEPLIATPSAQELISLCLSHPPPSKGGKEKVDRDFADIDDIIPALTPSKRSRRERDDADDEDTPPRFPSATTTQVPVSPPTNTLPLNAYPGAPMLPMASAGPTPMAYPGSPPVVFAGSPPVPMGPYVLSPMFAYASSKQSPSVSSSTCTTPSTSPLVLPASSVALPPPSASPPPAPPAGNVACAPAPIPIFPMATPALRAGAEVAPPPAVVRVGAVWGGQPPNPAFRCPPPPPPPTPVPAARQQPQTQTAGFTAAPIPAPIGWASVIRPPPPRVAAPPVTATLPFVAAPPVIAAASAAPSSVAVAPPAATAPVTPQALSTSLRVTVCPKKTMLDSGHHPATTRRIRHPPIDTPATSLHRVVLQPFGAAPPGLPAAPR</sequence>
<dbReference type="InterPro" id="IPR003386">
    <property type="entry name" value="LACT/PDAT_acylTrfase"/>
</dbReference>
<keyword evidence="5" id="KW-0539">Nucleus</keyword>
<keyword evidence="4" id="KW-0804">Transcription</keyword>
<feature type="compositionally biased region" description="Polar residues" evidence="6">
    <location>
        <begin position="647"/>
        <end position="663"/>
    </location>
</feature>
<dbReference type="PROSITE" id="PS50066">
    <property type="entry name" value="MADS_BOX_2"/>
    <property type="match status" value="1"/>
</dbReference>
<evidence type="ECO:0000313" key="9">
    <source>
        <dbReference type="EMBL" id="KAJ4454794.1"/>
    </source>
</evidence>
<dbReference type="InterPro" id="IPR002100">
    <property type="entry name" value="TF_MADSbox"/>
</dbReference>
<feature type="chain" id="PRO_5046615408" evidence="7">
    <location>
        <begin position="19"/>
        <end position="955"/>
    </location>
</feature>
<reference evidence="9" key="1">
    <citation type="journal article" date="2022" name="bioRxiv">
        <title>Genomics of Preaxostyla Flagellates Illuminates Evolutionary Transitions and the Path Towards Mitochondrial Loss.</title>
        <authorList>
            <person name="Novak L.V.F."/>
            <person name="Treitli S.C."/>
            <person name="Pyrih J."/>
            <person name="Halakuc P."/>
            <person name="Pipaliya S.V."/>
            <person name="Vacek V."/>
            <person name="Brzon O."/>
            <person name="Soukal P."/>
            <person name="Eme L."/>
            <person name="Dacks J.B."/>
            <person name="Karnkowska A."/>
            <person name="Elias M."/>
            <person name="Hampl V."/>
        </authorList>
    </citation>
    <scope>NUCLEOTIDE SEQUENCE</scope>
    <source>
        <strain evidence="9">RCP-MX</strain>
    </source>
</reference>
<dbReference type="SUPFAM" id="SSF55455">
    <property type="entry name" value="SRF-like"/>
    <property type="match status" value="1"/>
</dbReference>
<evidence type="ECO:0000256" key="2">
    <source>
        <dbReference type="ARBA" id="ARBA00023015"/>
    </source>
</evidence>
<keyword evidence="7" id="KW-0732">Signal</keyword>
<comment type="subcellular location">
    <subcellularLocation>
        <location evidence="1">Nucleus</location>
    </subcellularLocation>
</comment>
<keyword evidence="3" id="KW-0238">DNA-binding</keyword>
<feature type="domain" description="MADS-box" evidence="8">
    <location>
        <begin position="527"/>
        <end position="578"/>
    </location>
</feature>
<dbReference type="EMBL" id="JAPMOS010000133">
    <property type="protein sequence ID" value="KAJ4454794.1"/>
    <property type="molecule type" value="Genomic_DNA"/>
</dbReference>
<evidence type="ECO:0000256" key="5">
    <source>
        <dbReference type="ARBA" id="ARBA00023242"/>
    </source>
</evidence>
<protein>
    <submittedName>
        <fullName evidence="9">Lecithin:cholesterol acyltransferase</fullName>
    </submittedName>
</protein>
<evidence type="ECO:0000313" key="10">
    <source>
        <dbReference type="Proteomes" id="UP001141327"/>
    </source>
</evidence>
<keyword evidence="9" id="KW-0012">Acyltransferase</keyword>
<dbReference type="Proteomes" id="UP001141327">
    <property type="component" value="Unassembled WGS sequence"/>
</dbReference>
<evidence type="ECO:0000256" key="4">
    <source>
        <dbReference type="ARBA" id="ARBA00023163"/>
    </source>
</evidence>
<feature type="region of interest" description="Disordered" evidence="6">
    <location>
        <begin position="620"/>
        <end position="664"/>
    </location>
</feature>
<gene>
    <name evidence="9" type="ORF">PAPYR_10401</name>
</gene>
<dbReference type="InterPro" id="IPR036879">
    <property type="entry name" value="TF_MADSbox_sf"/>
</dbReference>
<evidence type="ECO:0000256" key="1">
    <source>
        <dbReference type="ARBA" id="ARBA00004123"/>
    </source>
</evidence>
<feature type="region of interest" description="Disordered" evidence="6">
    <location>
        <begin position="469"/>
        <end position="489"/>
    </location>
</feature>
<dbReference type="GO" id="GO:0016746">
    <property type="term" value="F:acyltransferase activity"/>
    <property type="evidence" value="ECO:0007669"/>
    <property type="project" value="UniProtKB-KW"/>
</dbReference>
<dbReference type="PANTHER" id="PTHR11440">
    <property type="entry name" value="LECITHIN-CHOLESTEROL ACYLTRANSFERASE-RELATED"/>
    <property type="match status" value="1"/>
</dbReference>
<dbReference type="Gene3D" id="3.40.1810.10">
    <property type="entry name" value="Transcription factor, MADS-box"/>
    <property type="match status" value="1"/>
</dbReference>
<dbReference type="Pfam" id="PF02450">
    <property type="entry name" value="LCAT"/>
    <property type="match status" value="1"/>
</dbReference>
<name>A0ABQ8U628_9EUKA</name>
<proteinExistence type="predicted"/>
<feature type="compositionally biased region" description="Low complexity" evidence="6">
    <location>
        <begin position="469"/>
        <end position="479"/>
    </location>
</feature>
<evidence type="ECO:0000256" key="6">
    <source>
        <dbReference type="SAM" id="MobiDB-lite"/>
    </source>
</evidence>
<evidence type="ECO:0000256" key="3">
    <source>
        <dbReference type="ARBA" id="ARBA00023125"/>
    </source>
</evidence>
<dbReference type="Gene3D" id="3.40.50.1820">
    <property type="entry name" value="alpha/beta hydrolase"/>
    <property type="match status" value="1"/>
</dbReference>
<dbReference type="SMART" id="SM00432">
    <property type="entry name" value="MADS"/>
    <property type="match status" value="1"/>
</dbReference>
<feature type="signal peptide" evidence="7">
    <location>
        <begin position="1"/>
        <end position="18"/>
    </location>
</feature>
<organism evidence="9 10">
    <name type="scientific">Paratrimastix pyriformis</name>
    <dbReference type="NCBI Taxonomy" id="342808"/>
    <lineage>
        <taxon>Eukaryota</taxon>
        <taxon>Metamonada</taxon>
        <taxon>Preaxostyla</taxon>
        <taxon>Paratrimastigidae</taxon>
        <taxon>Paratrimastix</taxon>
    </lineage>
</organism>
<evidence type="ECO:0000256" key="7">
    <source>
        <dbReference type="SAM" id="SignalP"/>
    </source>
</evidence>
<accession>A0ABQ8U628</accession>
<keyword evidence="2" id="KW-0805">Transcription regulation</keyword>
<keyword evidence="10" id="KW-1185">Reference proteome</keyword>
<evidence type="ECO:0000259" key="8">
    <source>
        <dbReference type="PROSITE" id="PS50066"/>
    </source>
</evidence>
<feature type="region of interest" description="Disordered" evidence="6">
    <location>
        <begin position="909"/>
        <end position="929"/>
    </location>
</feature>
<keyword evidence="9" id="KW-0808">Transferase</keyword>